<dbReference type="EMBL" id="BDGG01000004">
    <property type="protein sequence ID" value="GAU98165.1"/>
    <property type="molecule type" value="Genomic_DNA"/>
</dbReference>
<keyword evidence="5 6" id="KW-0472">Membrane</keyword>
<comment type="subcellular location">
    <subcellularLocation>
        <location evidence="1 6">Membrane</location>
        <topology evidence="1 6">Multi-pass membrane protein</topology>
    </subcellularLocation>
</comment>
<evidence type="ECO:0000256" key="3">
    <source>
        <dbReference type="ARBA" id="ARBA00022692"/>
    </source>
</evidence>
<gene>
    <name evidence="7" type="primary">RvY_09345-1</name>
    <name evidence="7" type="synonym">RvY_09345.1</name>
    <name evidence="7" type="ORF">RvY_09345</name>
</gene>
<feature type="transmembrane region" description="Helical" evidence="6">
    <location>
        <begin position="72"/>
        <end position="93"/>
    </location>
</feature>
<accession>A0A1D1VBG9</accession>
<dbReference type="Gene3D" id="1.10.1450.10">
    <property type="entry name" value="Tetraspanin"/>
    <property type="match status" value="1"/>
</dbReference>
<dbReference type="SUPFAM" id="SSF48652">
    <property type="entry name" value="Tetraspanin"/>
    <property type="match status" value="1"/>
</dbReference>
<dbReference type="Pfam" id="PF00335">
    <property type="entry name" value="Tetraspanin"/>
    <property type="match status" value="1"/>
</dbReference>
<dbReference type="InterPro" id="IPR000301">
    <property type="entry name" value="Tetraspanin_animals"/>
</dbReference>
<evidence type="ECO:0000256" key="2">
    <source>
        <dbReference type="ARBA" id="ARBA00006840"/>
    </source>
</evidence>
<evidence type="ECO:0000313" key="8">
    <source>
        <dbReference type="Proteomes" id="UP000186922"/>
    </source>
</evidence>
<feature type="transmembrane region" description="Helical" evidence="6">
    <location>
        <begin position="249"/>
        <end position="274"/>
    </location>
</feature>
<proteinExistence type="inferred from homology"/>
<dbReference type="PANTHER" id="PTHR19282">
    <property type="entry name" value="TETRASPANIN"/>
    <property type="match status" value="1"/>
</dbReference>
<dbReference type="STRING" id="947166.A0A1D1VBG9"/>
<dbReference type="OrthoDB" id="438211at2759"/>
<organism evidence="7 8">
    <name type="scientific">Ramazzottius varieornatus</name>
    <name type="common">Water bear</name>
    <name type="synonym">Tardigrade</name>
    <dbReference type="NCBI Taxonomy" id="947166"/>
    <lineage>
        <taxon>Eukaryota</taxon>
        <taxon>Metazoa</taxon>
        <taxon>Ecdysozoa</taxon>
        <taxon>Tardigrada</taxon>
        <taxon>Eutardigrada</taxon>
        <taxon>Parachela</taxon>
        <taxon>Hypsibioidea</taxon>
        <taxon>Ramazzottiidae</taxon>
        <taxon>Ramazzottius</taxon>
    </lineage>
</organism>
<evidence type="ECO:0000256" key="5">
    <source>
        <dbReference type="ARBA" id="ARBA00023136"/>
    </source>
</evidence>
<comment type="similarity">
    <text evidence="2 6">Belongs to the tetraspanin (TM4SF) family.</text>
</comment>
<sequence>MPILKRFQMTRTVAYGKRKASWEKCLRYTLCSINVVTMLGGLALIAVGAWVIVDKFSLESLVGTNLYNSAAWILIGTGCATVALSLFGCFGAMRGIRCMLMTYFTILFCIFVILLLGGILGFVLRSQLDESMRQTMHDTMIRDYGFVDTVNDAWDAMQQGFGCCAVDDGYNLTNYIHSRWYEKQESPRPLVPETCCRTVDIDGHLSYVNLTECQGRYLPKNPQYYWPNPDYVYTEPCLMKGKAGVKEHAVILGSVGVSIACSLIAGMIFSMCLFKEIART</sequence>
<dbReference type="GO" id="GO:0005886">
    <property type="term" value="C:plasma membrane"/>
    <property type="evidence" value="ECO:0007669"/>
    <property type="project" value="TreeGrafter"/>
</dbReference>
<dbReference type="AlphaFoldDB" id="A0A1D1VBG9"/>
<evidence type="ECO:0000256" key="1">
    <source>
        <dbReference type="ARBA" id="ARBA00004141"/>
    </source>
</evidence>
<dbReference type="InterPro" id="IPR008952">
    <property type="entry name" value="Tetraspanin_EC2_sf"/>
</dbReference>
<feature type="transmembrane region" description="Helical" evidence="6">
    <location>
        <begin position="100"/>
        <end position="124"/>
    </location>
</feature>
<keyword evidence="3 6" id="KW-0812">Transmembrane</keyword>
<keyword evidence="8" id="KW-1185">Reference proteome</keyword>
<feature type="transmembrane region" description="Helical" evidence="6">
    <location>
        <begin position="28"/>
        <end position="52"/>
    </location>
</feature>
<dbReference type="InterPro" id="IPR018499">
    <property type="entry name" value="Tetraspanin/Peripherin"/>
</dbReference>
<dbReference type="InterPro" id="IPR018503">
    <property type="entry name" value="Tetraspanin_CS"/>
</dbReference>
<reference evidence="7 8" key="1">
    <citation type="journal article" date="2016" name="Nat. Commun.">
        <title>Extremotolerant tardigrade genome and improved radiotolerance of human cultured cells by tardigrade-unique protein.</title>
        <authorList>
            <person name="Hashimoto T."/>
            <person name="Horikawa D.D."/>
            <person name="Saito Y."/>
            <person name="Kuwahara H."/>
            <person name="Kozuka-Hata H."/>
            <person name="Shin-I T."/>
            <person name="Minakuchi Y."/>
            <person name="Ohishi K."/>
            <person name="Motoyama A."/>
            <person name="Aizu T."/>
            <person name="Enomoto A."/>
            <person name="Kondo K."/>
            <person name="Tanaka S."/>
            <person name="Hara Y."/>
            <person name="Koshikawa S."/>
            <person name="Sagara H."/>
            <person name="Miura T."/>
            <person name="Yokobori S."/>
            <person name="Miyagawa K."/>
            <person name="Suzuki Y."/>
            <person name="Kubo T."/>
            <person name="Oyama M."/>
            <person name="Kohara Y."/>
            <person name="Fujiyama A."/>
            <person name="Arakawa K."/>
            <person name="Katayama T."/>
            <person name="Toyoda A."/>
            <person name="Kunieda T."/>
        </authorList>
    </citation>
    <scope>NUCLEOTIDE SEQUENCE [LARGE SCALE GENOMIC DNA]</scope>
    <source>
        <strain evidence="7 8">YOKOZUNA-1</strain>
    </source>
</reference>
<dbReference type="Proteomes" id="UP000186922">
    <property type="component" value="Unassembled WGS sequence"/>
</dbReference>
<name>A0A1D1VBG9_RAMVA</name>
<comment type="caution">
    <text evidence="7">The sequence shown here is derived from an EMBL/GenBank/DDBJ whole genome shotgun (WGS) entry which is preliminary data.</text>
</comment>
<evidence type="ECO:0000313" key="7">
    <source>
        <dbReference type="EMBL" id="GAU98165.1"/>
    </source>
</evidence>
<evidence type="ECO:0000256" key="4">
    <source>
        <dbReference type="ARBA" id="ARBA00022989"/>
    </source>
</evidence>
<keyword evidence="4 6" id="KW-1133">Transmembrane helix</keyword>
<dbReference type="PROSITE" id="PS00421">
    <property type="entry name" value="TM4_1"/>
    <property type="match status" value="1"/>
</dbReference>
<protein>
    <recommendedName>
        <fullName evidence="6">Tetraspanin</fullName>
    </recommendedName>
</protein>
<evidence type="ECO:0000256" key="6">
    <source>
        <dbReference type="RuleBase" id="RU361218"/>
    </source>
</evidence>
<dbReference type="PIRSF" id="PIRSF002419">
    <property type="entry name" value="Tetraspanin"/>
    <property type="match status" value="1"/>
</dbReference>
<dbReference type="PANTHER" id="PTHR19282:SF527">
    <property type="entry name" value="TETRASPANIN"/>
    <property type="match status" value="1"/>
</dbReference>
<dbReference type="PRINTS" id="PR00259">
    <property type="entry name" value="TMFOUR"/>
</dbReference>